<dbReference type="PANTHER" id="PTHR13068">
    <property type="entry name" value="CGI-12 PROTEIN-RELATED"/>
    <property type="match status" value="1"/>
</dbReference>
<comment type="similarity">
    <text evidence="1">Belongs to the mTERF family.</text>
</comment>
<keyword evidence="5" id="KW-1185">Reference proteome</keyword>
<dbReference type="GO" id="GO:0006353">
    <property type="term" value="P:DNA-templated transcription termination"/>
    <property type="evidence" value="ECO:0007669"/>
    <property type="project" value="UniProtKB-KW"/>
</dbReference>
<evidence type="ECO:0000256" key="2">
    <source>
        <dbReference type="ARBA" id="ARBA00022472"/>
    </source>
</evidence>
<evidence type="ECO:0000313" key="5">
    <source>
        <dbReference type="Proteomes" id="UP000325081"/>
    </source>
</evidence>
<dbReference type="Pfam" id="PF02536">
    <property type="entry name" value="mTERF"/>
    <property type="match status" value="3"/>
</dbReference>
<gene>
    <name evidence="4" type="ORF">STAS_00305</name>
</gene>
<dbReference type="Proteomes" id="UP000325081">
    <property type="component" value="Unassembled WGS sequence"/>
</dbReference>
<keyword evidence="2" id="KW-0804">Transcription</keyword>
<dbReference type="FunFam" id="1.25.70.10:FF:000001">
    <property type="entry name" value="Mitochondrial transcription termination factor-like"/>
    <property type="match status" value="2"/>
</dbReference>
<keyword evidence="2" id="KW-0805">Transcription regulation</keyword>
<keyword evidence="3" id="KW-0809">Transit peptide</keyword>
<reference evidence="5" key="1">
    <citation type="journal article" date="2019" name="Curr. Biol.">
        <title>Genome Sequence of Striga asiatica Provides Insight into the Evolution of Plant Parasitism.</title>
        <authorList>
            <person name="Yoshida S."/>
            <person name="Kim S."/>
            <person name="Wafula E.K."/>
            <person name="Tanskanen J."/>
            <person name="Kim Y.M."/>
            <person name="Honaas L."/>
            <person name="Yang Z."/>
            <person name="Spallek T."/>
            <person name="Conn C.E."/>
            <person name="Ichihashi Y."/>
            <person name="Cheong K."/>
            <person name="Cui S."/>
            <person name="Der J.P."/>
            <person name="Gundlach H."/>
            <person name="Jiao Y."/>
            <person name="Hori C."/>
            <person name="Ishida J.K."/>
            <person name="Kasahara H."/>
            <person name="Kiba T."/>
            <person name="Kim M.S."/>
            <person name="Koo N."/>
            <person name="Laohavisit A."/>
            <person name="Lee Y.H."/>
            <person name="Lumba S."/>
            <person name="McCourt P."/>
            <person name="Mortimer J.C."/>
            <person name="Mutuku J.M."/>
            <person name="Nomura T."/>
            <person name="Sasaki-Sekimoto Y."/>
            <person name="Seto Y."/>
            <person name="Wang Y."/>
            <person name="Wakatake T."/>
            <person name="Sakakibara H."/>
            <person name="Demura T."/>
            <person name="Yamaguchi S."/>
            <person name="Yoneyama K."/>
            <person name="Manabe R.I."/>
            <person name="Nelson D.C."/>
            <person name="Schulman A.H."/>
            <person name="Timko M.P."/>
            <person name="dePamphilis C.W."/>
            <person name="Choi D."/>
            <person name="Shirasu K."/>
        </authorList>
    </citation>
    <scope>NUCLEOTIDE SEQUENCE [LARGE SCALE GENOMIC DNA]</scope>
    <source>
        <strain evidence="5">cv. UVA1</strain>
    </source>
</reference>
<organism evidence="4 5">
    <name type="scientific">Striga asiatica</name>
    <name type="common">Asiatic witchweed</name>
    <name type="synonym">Buchnera asiatica</name>
    <dbReference type="NCBI Taxonomy" id="4170"/>
    <lineage>
        <taxon>Eukaryota</taxon>
        <taxon>Viridiplantae</taxon>
        <taxon>Streptophyta</taxon>
        <taxon>Embryophyta</taxon>
        <taxon>Tracheophyta</taxon>
        <taxon>Spermatophyta</taxon>
        <taxon>Magnoliopsida</taxon>
        <taxon>eudicotyledons</taxon>
        <taxon>Gunneridae</taxon>
        <taxon>Pentapetalae</taxon>
        <taxon>asterids</taxon>
        <taxon>lamiids</taxon>
        <taxon>Lamiales</taxon>
        <taxon>Orobanchaceae</taxon>
        <taxon>Buchnereae</taxon>
        <taxon>Striga</taxon>
    </lineage>
</organism>
<dbReference type="EMBL" id="BKCP01000001">
    <property type="protein sequence ID" value="GER24763.1"/>
    <property type="molecule type" value="Genomic_DNA"/>
</dbReference>
<name>A0A5A7NW82_STRAF</name>
<keyword evidence="2" id="KW-0806">Transcription termination</keyword>
<dbReference type="InterPro" id="IPR003690">
    <property type="entry name" value="MTERF"/>
</dbReference>
<dbReference type="PANTHER" id="PTHR13068:SF133">
    <property type="entry name" value="MITOCHONDRIAL TRANSCRIPTION TERMINATION FACTOR FAMILY PROTEIN"/>
    <property type="match status" value="1"/>
</dbReference>
<sequence length="796" mass="90291">MFAILRGKRLSLPPELSVLAGRQFWASENAVFSRPFTTGKPSPGVRENDPEKSFTFSYLVSSCGLAPDVAVRASSKIQLKSPEKPDAVLNLLREYGFTATDISVMVTRWPNVLCACPDKTLLPKLEFFASIGVPLPILASSLSRTPYVLWHSLKNSIIPSYDFLKNLLGSDKLVVQAFKRTPMIFDWYLVDELSSNLYFLAARGVPWPSLVSLVTYEPRMFLAPQEKLSSCMDRAIEMGFDVSNNAFLKAIRVLVGFDELTLKRKMEVYRKCGWSEYDIRTAFLSQPLCMALSEKKILESMDFLVDKLGWAPGDVARCSWILGYSLERRMKPRWAVAEVLNEKGLKNVAITSLLTMSEKIFLKTYIEKYEKDIPELLDIYREIFTLPSKSPKKTANTDTHLQTLVSSPSPLNLKSDFESMFAIFRSRRLRLPPDLSIFTTPQFRISENAVFSRPFTTGRSPPGVRENDCKKSFTLSYLVSSCGLAPDDAVRASSKLQLKSPEKPDAILNFLREYGFTATDISVMVTRFPNVLSACPDQTLLPKLEFFASIGVPLPILASRLSRNPSILWRSLENSIIPFYDFLKNLFGSDEGVVKVFKRTPQFFRWGRVDYLSSNLSFLAARGIPWPSLVSLVTYEPRMFLAPQQKLSSCMDRAIEMGFDVSNNAFLKAIRVLVGFDELTLKRKMEVYRKCGWSEYDIRTAFLSQPLCMALSQKKILANDVARCSWILGYSLERRMKPRWAVAEVLNEKGLKNVAITSLLTMSEKIFLKTYIEKYEKDVPELLDIYRGNKILACTS</sequence>
<accession>A0A5A7NW82</accession>
<dbReference type="AlphaFoldDB" id="A0A5A7NW82"/>
<dbReference type="InterPro" id="IPR038538">
    <property type="entry name" value="MTERF_sf"/>
</dbReference>
<protein>
    <submittedName>
        <fullName evidence="4">Mitochondrial transcription termination factorfamily protein</fullName>
    </submittedName>
</protein>
<dbReference type="SMART" id="SM00733">
    <property type="entry name" value="Mterf"/>
    <property type="match status" value="13"/>
</dbReference>
<dbReference type="OrthoDB" id="637682at2759"/>
<evidence type="ECO:0000313" key="4">
    <source>
        <dbReference type="EMBL" id="GER24763.1"/>
    </source>
</evidence>
<dbReference type="Gene3D" id="1.25.70.10">
    <property type="entry name" value="Transcription termination factor 3, mitochondrial"/>
    <property type="match status" value="2"/>
</dbReference>
<evidence type="ECO:0000256" key="1">
    <source>
        <dbReference type="ARBA" id="ARBA00007692"/>
    </source>
</evidence>
<comment type="caution">
    <text evidence="4">The sequence shown here is derived from an EMBL/GenBank/DDBJ whole genome shotgun (WGS) entry which is preliminary data.</text>
</comment>
<dbReference type="GO" id="GO:0003676">
    <property type="term" value="F:nucleic acid binding"/>
    <property type="evidence" value="ECO:0007669"/>
    <property type="project" value="InterPro"/>
</dbReference>
<evidence type="ECO:0000256" key="3">
    <source>
        <dbReference type="ARBA" id="ARBA00022946"/>
    </source>
</evidence>
<proteinExistence type="inferred from homology"/>